<dbReference type="EMBL" id="CP073371">
    <property type="protein sequence ID" value="QUJ74774.1"/>
    <property type="molecule type" value="Genomic_DNA"/>
</dbReference>
<dbReference type="GO" id="GO:0004519">
    <property type="term" value="F:endonuclease activity"/>
    <property type="evidence" value="ECO:0007669"/>
    <property type="project" value="UniProtKB-KW"/>
</dbReference>
<dbReference type="GeneID" id="64825664"/>
<keyword evidence="3" id="KW-0614">Plasmid</keyword>
<dbReference type="OrthoDB" id="11472at2157"/>
<reference evidence="2 4" key="1">
    <citation type="journal article" date="2014" name="PLoS Genet.">
        <title>Phylogenetically driven sequencing of extremely halophilic archaea reveals strategies for static and dynamic osmo-response.</title>
        <authorList>
            <person name="Becker E.A."/>
            <person name="Seitzer P.M."/>
            <person name="Tritt A."/>
            <person name="Larsen D."/>
            <person name="Krusor M."/>
            <person name="Yao A.I."/>
            <person name="Wu D."/>
            <person name="Madern D."/>
            <person name="Eisen J.A."/>
            <person name="Darling A.E."/>
            <person name="Facciotti M.T."/>
        </authorList>
    </citation>
    <scope>NUCLEOTIDE SEQUENCE [LARGE SCALE GENOMIC DNA]</scope>
    <source>
        <strain evidence="2 4">ATCC 33800</strain>
    </source>
</reference>
<dbReference type="Proteomes" id="UP000011659">
    <property type="component" value="Unassembled WGS sequence"/>
</dbReference>
<dbReference type="AlphaFoldDB" id="M0JDS7"/>
<organism evidence="2 4">
    <name type="scientific">Haloarcula marismortui ATCC 33800</name>
    <dbReference type="NCBI Taxonomy" id="662476"/>
    <lineage>
        <taxon>Archaea</taxon>
        <taxon>Methanobacteriati</taxon>
        <taxon>Methanobacteriota</taxon>
        <taxon>Stenosarchaea group</taxon>
        <taxon>Halobacteria</taxon>
        <taxon>Halobacteriales</taxon>
        <taxon>Haloarculaceae</taxon>
        <taxon>Haloarcula</taxon>
    </lineage>
</organism>
<protein>
    <submittedName>
        <fullName evidence="2">HNH endonuclease</fullName>
    </submittedName>
</protein>
<geneLocation type="plasmid" evidence="3 5">
    <name>pHsi204</name>
</geneLocation>
<proteinExistence type="predicted"/>
<dbReference type="RefSeq" id="WP_004967086.1">
    <property type="nucleotide sequence ID" value="NZ_AOLR01000080.1"/>
</dbReference>
<dbReference type="KEGG" id="hsin:KDQ40_21870"/>
<feature type="compositionally biased region" description="Acidic residues" evidence="1">
    <location>
        <begin position="135"/>
        <end position="144"/>
    </location>
</feature>
<keyword evidence="2" id="KW-0255">Endonuclease</keyword>
<feature type="region of interest" description="Disordered" evidence="1">
    <location>
        <begin position="130"/>
        <end position="197"/>
    </location>
</feature>
<keyword evidence="2" id="KW-0378">Hydrolase</keyword>
<evidence type="ECO:0000313" key="2">
    <source>
        <dbReference type="EMBL" id="EMA06169.1"/>
    </source>
</evidence>
<accession>M0JDS7</accession>
<dbReference type="Gene3D" id="3.30.40.190">
    <property type="match status" value="1"/>
</dbReference>
<name>M0JDS7_9EURY</name>
<feature type="compositionally biased region" description="Acidic residues" evidence="1">
    <location>
        <begin position="169"/>
        <end position="197"/>
    </location>
</feature>
<keyword evidence="4" id="KW-1185">Reference proteome</keyword>
<feature type="compositionally biased region" description="Basic and acidic residues" evidence="1">
    <location>
        <begin position="145"/>
        <end position="156"/>
    </location>
</feature>
<reference evidence="3" key="2">
    <citation type="submission" date="2021-04" db="EMBL/GenBank/DDBJ databases">
        <title>Complete Genome sequence and Methylome Analysis of the Haloarchaeon Haloarcula sinaiiensis.</title>
        <authorList>
            <person name="Fomenkov A."/>
            <person name="DasSarma P."/>
            <person name="DasSarma S."/>
            <person name="Roberts R.J."/>
        </authorList>
    </citation>
    <scope>NUCLEOTIDE SEQUENCE</scope>
    <source>
        <strain evidence="3">ATCC 33800</strain>
        <plasmid evidence="3">pHsi204</plasmid>
    </source>
</reference>
<evidence type="ECO:0000313" key="3">
    <source>
        <dbReference type="EMBL" id="QUJ74774.1"/>
    </source>
</evidence>
<sequence length="197" mass="22327">MRPTTLEEAIFDRWGRACVICSRTPDEWLDTDLGARRQDKLSLHHVNGDETDQRVENVIPLCQSCHIHVHRVDEPPYRKWHRQLPLEHRHAWNAHYSEYYEGPRLTRTEAERRFGDDAGVPESVKYLEHEREGFDPSEFEADDPTGDRAGTDDHVVADGGDDTATAGEDCTDTDSGEAAANDDDTDHEADEDGADDD</sequence>
<evidence type="ECO:0000313" key="4">
    <source>
        <dbReference type="Proteomes" id="UP000011659"/>
    </source>
</evidence>
<dbReference type="EMBL" id="AOLR01000080">
    <property type="protein sequence ID" value="EMA06169.1"/>
    <property type="molecule type" value="Genomic_DNA"/>
</dbReference>
<keyword evidence="2" id="KW-0540">Nuclease</keyword>
<gene>
    <name evidence="2" type="ORF">C436_21770</name>
    <name evidence="3" type="ORF">KDQ40_21870</name>
</gene>
<evidence type="ECO:0000256" key="1">
    <source>
        <dbReference type="SAM" id="MobiDB-lite"/>
    </source>
</evidence>
<dbReference type="Proteomes" id="UP000682967">
    <property type="component" value="Plasmid pHsi204"/>
</dbReference>
<evidence type="ECO:0000313" key="5">
    <source>
        <dbReference type="Proteomes" id="UP000682967"/>
    </source>
</evidence>